<reference evidence="3 4" key="1">
    <citation type="journal article" date="2016" name="Nat. Commun.">
        <title>Thousands of microbial genomes shed light on interconnected biogeochemical processes in an aquifer system.</title>
        <authorList>
            <person name="Anantharaman K."/>
            <person name="Brown C.T."/>
            <person name="Hug L.A."/>
            <person name="Sharon I."/>
            <person name="Castelle C.J."/>
            <person name="Probst A.J."/>
            <person name="Thomas B.C."/>
            <person name="Singh A."/>
            <person name="Wilkins M.J."/>
            <person name="Karaoz U."/>
            <person name="Brodie E.L."/>
            <person name="Williams K.H."/>
            <person name="Hubbard S.S."/>
            <person name="Banfield J.F."/>
        </authorList>
    </citation>
    <scope>NUCLEOTIDE SEQUENCE [LARGE SCALE GENOMIC DNA]</scope>
    <source>
        <strain evidence="4">RIFCSPLOWO2_12_FULL_64_10</strain>
    </source>
</reference>
<sequence>MQFTSEKLHKWKKAAEDRAFHYLSSPHADRDRQLLPIIPDTEDGERINRLGLGVQDDLKSTILSLADAARADLAAFKSMLGWPRHAVALNLRMFDGDGGRAFNASALAEAMETFNEIVVIAPPGTGKTTTLLQVVEATLSQGNRVAAFVPLSEWSSQTDSFFHSILRRQAFAGAQEEHLKLLALHGRLVLVMDGWNEIDEASRRKVRPGIKALQRDFPDLGVVISTRRQTLGVPVSGPRVEIDALTYDQQLEIARDLRGSQGSAILDHAWRTPGVRDLVTIPLYLMALLTYTSGEIFPKTKEEVLRLFVDEHEKSTDRAEVLNTTLLGFHKEMLKALAAEATRNAKTVISSSQARSIVKRVEDELSDQGQIQISTAPQPKVVLDVLVSHHLLVRSGAETAELSFQHQQFQEWFASFEVEALMRDAAASNQEARQKLRADVLNMPAWEESILFACERVSRLDRAGLQAVAAAILETIAIDPMLAAEMIYRSSADVWNEIREKVIAFVGKWHVSGKVDRAVHFMISTGRSEFAPQIWPLISDPNSQVHLEALRAGRQFRPSVLGADVQARIAQLPEEVRENVVSAIASESGMDGIELATKLAQADTSTNVLVSVIETLMFRRADRFVAEILRTAPDQVWQQLARRDYADEIGDPDVVARLRRERQHYIESKLDPLSKLRVTLDSKRPEEISGREVGGLIEDPNFSVKDQHAARIIHEAHKRYPNEVTWALIHRLEAGQEIPFRGEDLLDAADVSIDEGPLVEIVMQPDTVEKVVEAAVRVVGPETVGKMIDTLVAIHTRLEASGWPADEPAGEKYHQLRLWISMTRQKSLMQAILRRSATVEPHEIALLAGLVAGHGTRDGEETLQLTGEIYEQMIVAIKHWAKILLASPVATRDQLAEVACAIERLAAPELVPVLHRMLGEDLARWRRERDEVSAAYARGMPVQYNNNCYTLQYSRAFKAIGNDEVVEIMKTYLHDHDFGVDAASVLKDIWDRKHSPPKNEGFTYWPNFSEVKAQRMARQDQGAGDESSKLAEAIIAVVSDFARSDSGEMAHRHALRLAKVAFSMPYGNKTEVINTLLQLPPPLAEKQGFLIVLVLSGETISADIVLDGIKNLLEKAKTDWWLLKENEGELGGWLELLPFSDRPGTTLEALGLLEPNLRQPWRLRHLLSALGHAPSPEAEHVLDMLPRQDARFLSEYDWLTALEKRGTVSAMRILLNLICEGAFAGVKDRLDTRTLSKSLVSAIHAHADFRAEVYHRYKSLAPGPGKTTLEYAISEVADEEGVLILVKGYAAQGRSFDWTLDSAIRQVAVGERPSSDWVGANESFRIPIPDLRKRLFGMIKGSKAEARVAVACLTAIDELRDEYGPVETEPRHPDIDSGRPWPLAASYP</sequence>
<organism evidence="3 4">
    <name type="scientific">Handelsmanbacteria sp. (strain RIFCSPLOWO2_12_FULL_64_10)</name>
    <dbReference type="NCBI Taxonomy" id="1817868"/>
    <lineage>
        <taxon>Bacteria</taxon>
        <taxon>Candidatus Handelsmaniibacteriota</taxon>
    </lineage>
</organism>
<dbReference type="EMBL" id="MFKF01000346">
    <property type="protein sequence ID" value="OGG46032.1"/>
    <property type="molecule type" value="Genomic_DNA"/>
</dbReference>
<evidence type="ECO:0000259" key="2">
    <source>
        <dbReference type="Pfam" id="PF22726"/>
    </source>
</evidence>
<evidence type="ECO:0000313" key="3">
    <source>
        <dbReference type="EMBL" id="OGG46032.1"/>
    </source>
</evidence>
<gene>
    <name evidence="3" type="ORF">A3F84_01805</name>
</gene>
<dbReference type="Pfam" id="PF22726">
    <property type="entry name" value="NCAB2"/>
    <property type="match status" value="1"/>
</dbReference>
<feature type="region of interest" description="Disordered" evidence="1">
    <location>
        <begin position="1364"/>
        <end position="1388"/>
    </location>
</feature>
<name>A0A1F6CAN9_HANXR</name>
<dbReference type="SUPFAM" id="SSF52540">
    <property type="entry name" value="P-loop containing nucleoside triphosphate hydrolases"/>
    <property type="match status" value="1"/>
</dbReference>
<accession>A0A1F6CAN9</accession>
<feature type="domain" description="NACHT C-terminal Alpha/Beta 2" evidence="2">
    <location>
        <begin position="1304"/>
        <end position="1382"/>
    </location>
</feature>
<dbReference type="Proteomes" id="UP000178606">
    <property type="component" value="Unassembled WGS sequence"/>
</dbReference>
<protein>
    <recommendedName>
        <fullName evidence="2">NACHT C-terminal Alpha/Beta 2 domain-containing protein</fullName>
    </recommendedName>
</protein>
<dbReference type="InterPro" id="IPR054732">
    <property type="entry name" value="NCAB2"/>
</dbReference>
<dbReference type="Gene3D" id="3.40.50.300">
    <property type="entry name" value="P-loop containing nucleotide triphosphate hydrolases"/>
    <property type="match status" value="1"/>
</dbReference>
<dbReference type="InterPro" id="IPR027417">
    <property type="entry name" value="P-loop_NTPase"/>
</dbReference>
<comment type="caution">
    <text evidence="3">The sequence shown here is derived from an EMBL/GenBank/DDBJ whole genome shotgun (WGS) entry which is preliminary data.</text>
</comment>
<evidence type="ECO:0000313" key="4">
    <source>
        <dbReference type="Proteomes" id="UP000178606"/>
    </source>
</evidence>
<proteinExistence type="predicted"/>
<feature type="compositionally biased region" description="Basic and acidic residues" evidence="1">
    <location>
        <begin position="1364"/>
        <end position="1377"/>
    </location>
</feature>
<evidence type="ECO:0000256" key="1">
    <source>
        <dbReference type="SAM" id="MobiDB-lite"/>
    </source>
</evidence>